<dbReference type="InParanoid" id="A0A5N4B6I0"/>
<reference evidence="9 10" key="1">
    <citation type="journal article" date="2018" name="Elife">
        <title>Firefly genomes illuminate parallel origins of bioluminescence in beetles.</title>
        <authorList>
            <person name="Fallon T.R."/>
            <person name="Lower S.E."/>
            <person name="Chang C.H."/>
            <person name="Bessho-Uehara M."/>
            <person name="Martin G.J."/>
            <person name="Bewick A.J."/>
            <person name="Behringer M."/>
            <person name="Debat H.J."/>
            <person name="Wong I."/>
            <person name="Day J.C."/>
            <person name="Suvorov A."/>
            <person name="Silva C.J."/>
            <person name="Stanger-Hall K.F."/>
            <person name="Hall D.W."/>
            <person name="Schmitz R.J."/>
            <person name="Nelson D.R."/>
            <person name="Lewis S.M."/>
            <person name="Shigenobu S."/>
            <person name="Bybee S.M."/>
            <person name="Larracuente A.M."/>
            <person name="Oba Y."/>
            <person name="Weng J.K."/>
        </authorList>
    </citation>
    <scope>NUCLEOTIDE SEQUENCE [LARGE SCALE GENOMIC DNA]</scope>
    <source>
        <strain evidence="9">1611_PpyrPB1</strain>
        <tissue evidence="9">Whole body</tissue>
    </source>
</reference>
<name>A0A5N4B6I0_PHOPY</name>
<evidence type="ECO:0000256" key="7">
    <source>
        <dbReference type="ARBA" id="ARBA00023242"/>
    </source>
</evidence>
<comment type="similarity">
    <text evidence="3">Belongs to the HARBI1 family.</text>
</comment>
<dbReference type="GO" id="GO:0016787">
    <property type="term" value="F:hydrolase activity"/>
    <property type="evidence" value="ECO:0007669"/>
    <property type="project" value="UniProtKB-KW"/>
</dbReference>
<dbReference type="PANTHER" id="PTHR22930:SF269">
    <property type="entry name" value="NUCLEASE HARBI1-LIKE PROTEIN"/>
    <property type="match status" value="1"/>
</dbReference>
<dbReference type="AlphaFoldDB" id="A0A5N4B6I0"/>
<evidence type="ECO:0000313" key="9">
    <source>
        <dbReference type="EMBL" id="KAB0805168.1"/>
    </source>
</evidence>
<comment type="cofactor">
    <cofactor evidence="1">
        <name>a divalent metal cation</name>
        <dbReference type="ChEBI" id="CHEBI:60240"/>
    </cofactor>
</comment>
<feature type="domain" description="DDE Tnp4" evidence="8">
    <location>
        <begin position="105"/>
        <end position="177"/>
    </location>
</feature>
<evidence type="ECO:0000256" key="1">
    <source>
        <dbReference type="ARBA" id="ARBA00001968"/>
    </source>
</evidence>
<accession>A0A5N4B6I0</accession>
<gene>
    <name evidence="9" type="ORF">PPYR_02138</name>
</gene>
<keyword evidence="5" id="KW-0479">Metal-binding</keyword>
<keyword evidence="6" id="KW-0378">Hydrolase</keyword>
<feature type="non-terminal residue" evidence="9">
    <location>
        <position position="1"/>
    </location>
</feature>
<dbReference type="GO" id="GO:0046872">
    <property type="term" value="F:metal ion binding"/>
    <property type="evidence" value="ECO:0007669"/>
    <property type="project" value="UniProtKB-KW"/>
</dbReference>
<evidence type="ECO:0000256" key="6">
    <source>
        <dbReference type="ARBA" id="ARBA00022801"/>
    </source>
</evidence>
<keyword evidence="7" id="KW-0539">Nucleus</keyword>
<dbReference type="Proteomes" id="UP000327044">
    <property type="component" value="Unassembled WGS sequence"/>
</dbReference>
<dbReference type="EMBL" id="VVIM01000001">
    <property type="protein sequence ID" value="KAB0805168.1"/>
    <property type="molecule type" value="Genomic_DNA"/>
</dbReference>
<proteinExistence type="inferred from homology"/>
<dbReference type="InterPro" id="IPR045249">
    <property type="entry name" value="HARBI1-like"/>
</dbReference>
<organism evidence="9 10">
    <name type="scientific">Photinus pyralis</name>
    <name type="common">Common eastern firefly</name>
    <name type="synonym">Lampyris pyralis</name>
    <dbReference type="NCBI Taxonomy" id="7054"/>
    <lineage>
        <taxon>Eukaryota</taxon>
        <taxon>Metazoa</taxon>
        <taxon>Ecdysozoa</taxon>
        <taxon>Arthropoda</taxon>
        <taxon>Hexapoda</taxon>
        <taxon>Insecta</taxon>
        <taxon>Pterygota</taxon>
        <taxon>Neoptera</taxon>
        <taxon>Endopterygota</taxon>
        <taxon>Coleoptera</taxon>
        <taxon>Polyphaga</taxon>
        <taxon>Elateriformia</taxon>
        <taxon>Elateroidea</taxon>
        <taxon>Lampyridae</taxon>
        <taxon>Lampyrinae</taxon>
        <taxon>Photinus</taxon>
    </lineage>
</organism>
<dbReference type="PANTHER" id="PTHR22930">
    <property type="match status" value="1"/>
</dbReference>
<keyword evidence="4" id="KW-0540">Nuclease</keyword>
<dbReference type="InterPro" id="IPR027806">
    <property type="entry name" value="HARBI1_dom"/>
</dbReference>
<dbReference type="GO" id="GO:0004518">
    <property type="term" value="F:nuclease activity"/>
    <property type="evidence" value="ECO:0007669"/>
    <property type="project" value="UniProtKB-KW"/>
</dbReference>
<comment type="subcellular location">
    <subcellularLocation>
        <location evidence="2">Nucleus</location>
    </subcellularLocation>
</comment>
<comment type="caution">
    <text evidence="9">The sequence shown here is derived from an EMBL/GenBank/DDBJ whole genome shotgun (WGS) entry which is preliminary data.</text>
</comment>
<dbReference type="GO" id="GO:0005634">
    <property type="term" value="C:nucleus"/>
    <property type="evidence" value="ECO:0007669"/>
    <property type="project" value="UniProtKB-SubCell"/>
</dbReference>
<evidence type="ECO:0000256" key="3">
    <source>
        <dbReference type="ARBA" id="ARBA00006958"/>
    </source>
</evidence>
<sequence length="237" mass="27591">GAFVSLFQDLRGDEKKFFNYFRMSTSSFDELEGKLHDSIKSQDTRCRLSIPPIEMLAVTLRFLATGDTFKTIASSYRMGESTVRKILATGKLNFPDDKPFPGCTEPIPHVIIGDEGFPLQEHLMRPYPRKVVRSSFTKQVYNYRHSRARRIVENCFGILAKRFRLYQRKLQIFPEHMDIVKNRKLSHRLCQAYKRCRIGGNSTTRAMGIRDKFAEYFMSENGAVPWQIDMVRRGCQE</sequence>
<evidence type="ECO:0000313" key="10">
    <source>
        <dbReference type="Proteomes" id="UP000327044"/>
    </source>
</evidence>
<evidence type="ECO:0000256" key="2">
    <source>
        <dbReference type="ARBA" id="ARBA00004123"/>
    </source>
</evidence>
<dbReference type="Pfam" id="PF13359">
    <property type="entry name" value="DDE_Tnp_4"/>
    <property type="match status" value="1"/>
</dbReference>
<evidence type="ECO:0000259" key="8">
    <source>
        <dbReference type="Pfam" id="PF13359"/>
    </source>
</evidence>
<keyword evidence="10" id="KW-1185">Reference proteome</keyword>
<protein>
    <recommendedName>
        <fullName evidence="8">DDE Tnp4 domain-containing protein</fullName>
    </recommendedName>
</protein>
<evidence type="ECO:0000256" key="4">
    <source>
        <dbReference type="ARBA" id="ARBA00022722"/>
    </source>
</evidence>
<evidence type="ECO:0000256" key="5">
    <source>
        <dbReference type="ARBA" id="ARBA00022723"/>
    </source>
</evidence>